<sequence>MAIVALVCTPHIALDEAELEESFVRASGPGGQNVNKVATAVQLRFDARRSPNLPDAVAVRLMRLAGHRLTTDGVIVITAQRFRTQERNREDARERLAALVAEAAVPPTPRRATRPTLASKKRRLESKNRRGAVKRMRGGPVDD</sequence>
<dbReference type="Proteomes" id="UP000410984">
    <property type="component" value="Unassembled WGS sequence"/>
</dbReference>
<dbReference type="InterPro" id="IPR045853">
    <property type="entry name" value="Pep_chain_release_fac_I_sf"/>
</dbReference>
<dbReference type="PROSITE" id="PS00745">
    <property type="entry name" value="RF_PROK_I"/>
    <property type="match status" value="1"/>
</dbReference>
<dbReference type="AlphaFoldDB" id="A0A509EAH8"/>
<dbReference type="InterPro" id="IPR000352">
    <property type="entry name" value="Pep_chain_release_fac_I"/>
</dbReference>
<dbReference type="OrthoDB" id="9815709at2"/>
<protein>
    <submittedName>
        <fullName evidence="4">Peptidyl-tRNA hydrolase ArfB</fullName>
        <ecNumber evidence="4">3.1.1.29</ecNumber>
    </submittedName>
</protein>
<dbReference type="Pfam" id="PF00472">
    <property type="entry name" value="RF-1"/>
    <property type="match status" value="1"/>
</dbReference>
<dbReference type="NCBIfam" id="NF006718">
    <property type="entry name" value="PRK09256.1"/>
    <property type="match status" value="1"/>
</dbReference>
<evidence type="ECO:0000313" key="5">
    <source>
        <dbReference type="Proteomes" id="UP000410984"/>
    </source>
</evidence>
<dbReference type="GO" id="GO:0004045">
    <property type="term" value="F:peptidyl-tRNA hydrolase activity"/>
    <property type="evidence" value="ECO:0007669"/>
    <property type="project" value="UniProtKB-EC"/>
</dbReference>
<accession>A0A509EAH8</accession>
<dbReference type="GO" id="GO:0043022">
    <property type="term" value="F:ribosome binding"/>
    <property type="evidence" value="ECO:0007669"/>
    <property type="project" value="TreeGrafter"/>
</dbReference>
<proteinExistence type="inferred from homology"/>
<keyword evidence="4" id="KW-0378">Hydrolase</keyword>
<organism evidence="4 5">
    <name type="scientific">Methylobacterium symbioticum</name>
    <dbReference type="NCBI Taxonomy" id="2584084"/>
    <lineage>
        <taxon>Bacteria</taxon>
        <taxon>Pseudomonadati</taxon>
        <taxon>Pseudomonadota</taxon>
        <taxon>Alphaproteobacteria</taxon>
        <taxon>Hyphomicrobiales</taxon>
        <taxon>Methylobacteriaceae</taxon>
        <taxon>Methylobacterium</taxon>
    </lineage>
</organism>
<dbReference type="GO" id="GO:0003747">
    <property type="term" value="F:translation release factor activity"/>
    <property type="evidence" value="ECO:0007669"/>
    <property type="project" value="InterPro"/>
</dbReference>
<evidence type="ECO:0000256" key="2">
    <source>
        <dbReference type="SAM" id="MobiDB-lite"/>
    </source>
</evidence>
<evidence type="ECO:0000313" key="4">
    <source>
        <dbReference type="EMBL" id="VUD70694.1"/>
    </source>
</evidence>
<dbReference type="SUPFAM" id="SSF75620">
    <property type="entry name" value="Release factor"/>
    <property type="match status" value="1"/>
</dbReference>
<keyword evidence="5" id="KW-1185">Reference proteome</keyword>
<comment type="similarity">
    <text evidence="1">Belongs to the prokaryotic/mitochondrial release factor family.</text>
</comment>
<dbReference type="RefSeq" id="WP_142582259.1">
    <property type="nucleotide sequence ID" value="NZ_CABFPH010000011.1"/>
</dbReference>
<dbReference type="EC" id="3.1.1.29" evidence="4"/>
<feature type="region of interest" description="Disordered" evidence="2">
    <location>
        <begin position="100"/>
        <end position="143"/>
    </location>
</feature>
<feature type="domain" description="Prokaryotic-type class I peptide chain release factors" evidence="3">
    <location>
        <begin position="25"/>
        <end position="41"/>
    </location>
</feature>
<dbReference type="FunFam" id="3.30.160.20:FF:000046">
    <property type="entry name" value="Peptidyl-tRNA hydrolase ICT1"/>
    <property type="match status" value="1"/>
</dbReference>
<evidence type="ECO:0000259" key="3">
    <source>
        <dbReference type="PROSITE" id="PS00745"/>
    </source>
</evidence>
<dbReference type="EMBL" id="CABFPH010000011">
    <property type="protein sequence ID" value="VUD70694.1"/>
    <property type="molecule type" value="Genomic_DNA"/>
</dbReference>
<evidence type="ECO:0000256" key="1">
    <source>
        <dbReference type="ARBA" id="ARBA00010835"/>
    </source>
</evidence>
<gene>
    <name evidence="4" type="primary">arfB</name>
    <name evidence="4" type="ORF">MET9862_01267</name>
</gene>
<feature type="compositionally biased region" description="Basic residues" evidence="2">
    <location>
        <begin position="119"/>
        <end position="137"/>
    </location>
</feature>
<reference evidence="4 5" key="1">
    <citation type="submission" date="2019-06" db="EMBL/GenBank/DDBJ databases">
        <authorList>
            <person name="Rodrigo-Torres L."/>
            <person name="Arahal R. D."/>
            <person name="Lucena T."/>
        </authorList>
    </citation>
    <scope>NUCLEOTIDE SEQUENCE [LARGE SCALE GENOMIC DNA]</scope>
    <source>
        <strain evidence="4 5">SB0023/3</strain>
    </source>
</reference>
<name>A0A509EAH8_9HYPH</name>
<dbReference type="GO" id="GO:0072344">
    <property type="term" value="P:rescue of stalled ribosome"/>
    <property type="evidence" value="ECO:0007669"/>
    <property type="project" value="TreeGrafter"/>
</dbReference>
<dbReference type="PANTHER" id="PTHR47814:SF1">
    <property type="entry name" value="PEPTIDYL-TRNA HYDROLASE ARFB"/>
    <property type="match status" value="1"/>
</dbReference>
<dbReference type="Gene3D" id="3.30.160.20">
    <property type="match status" value="1"/>
</dbReference>
<dbReference type="PANTHER" id="PTHR47814">
    <property type="entry name" value="PEPTIDYL-TRNA HYDROLASE ARFB"/>
    <property type="match status" value="1"/>
</dbReference>